<evidence type="ECO:0000259" key="10">
    <source>
        <dbReference type="SMART" id="SM00382"/>
    </source>
</evidence>
<accession>A0A7C4Q9F3</accession>
<evidence type="ECO:0000256" key="7">
    <source>
        <dbReference type="ARBA" id="ARBA00022967"/>
    </source>
</evidence>
<sequence>MTAPVKPPDLSRYRSVLRSVNPLQISGRVTQVIGLTIEVVGLNCQIGEVCEIQASHSNRVLAEVIGFRNERMLLMPLGTMEGIQPDSLVRPVSSVFKAPVGMSLLGRVLDGLGQPIDGKGPLGTVEWKVTNRAAPHPLERPPIVEPLVTGVRVIDGMLTCGKGQRLGIFAGSGVGKSTLLGSIARNSRSDISVIALIGERGREVREFIERDLGSDGLERSVVVVSTSDQPALVRLKAAFVAMTIAEYYRDCGLDVTFLMDSVTRFAMAQREIGLSVGEPPASKGYTPSVFALLPRLLERAGRNQHGSITGFFTVLVEGDDFNEPICDAVRGILDGHIILSRALAARNHYPAIDVLNSVSRVMPALTDEQHLKLAAAARKHLATYEKARDLINIGAYVAGSDPDIDAAIAVMPMLTAFLQQGSKEVSSFEETLSILQMAVGEKTAEPVKEVE</sequence>
<feature type="domain" description="AAA+ ATPase" evidence="10">
    <location>
        <begin position="162"/>
        <end position="343"/>
    </location>
</feature>
<evidence type="ECO:0000256" key="8">
    <source>
        <dbReference type="ARBA" id="ARBA00023065"/>
    </source>
</evidence>
<dbReference type="Pfam" id="PF00006">
    <property type="entry name" value="ATP-synt_ab"/>
    <property type="match status" value="1"/>
</dbReference>
<evidence type="ECO:0000256" key="3">
    <source>
        <dbReference type="ARBA" id="ARBA00022490"/>
    </source>
</evidence>
<dbReference type="EMBL" id="DSXR01000087">
    <property type="protein sequence ID" value="HGS87674.1"/>
    <property type="molecule type" value="Genomic_DNA"/>
</dbReference>
<dbReference type="InterPro" id="IPR027417">
    <property type="entry name" value="P-loop_NTPase"/>
</dbReference>
<dbReference type="InterPro" id="IPR020003">
    <property type="entry name" value="ATPase_a/bsu_AS"/>
</dbReference>
<dbReference type="FunFam" id="3.40.50.12240:FF:000002">
    <property type="entry name" value="Flagellum-specific ATP synthase FliI"/>
    <property type="match status" value="1"/>
</dbReference>
<dbReference type="Gene3D" id="3.40.50.12240">
    <property type="match status" value="1"/>
</dbReference>
<keyword evidence="4" id="KW-0547">Nucleotide-binding</keyword>
<dbReference type="CDD" id="cd18117">
    <property type="entry name" value="ATP-synt_flagellum-secretory_path_III_N"/>
    <property type="match status" value="1"/>
</dbReference>
<dbReference type="InterPro" id="IPR003593">
    <property type="entry name" value="AAA+_ATPase"/>
</dbReference>
<evidence type="ECO:0000313" key="11">
    <source>
        <dbReference type="EMBL" id="HGS87674.1"/>
    </source>
</evidence>
<reference evidence="11" key="1">
    <citation type="journal article" date="2020" name="mSystems">
        <title>Genome- and Community-Level Interaction Insights into Carbon Utilization and Element Cycling Functions of Hydrothermarchaeota in Hydrothermal Sediment.</title>
        <authorList>
            <person name="Zhou Z."/>
            <person name="Liu Y."/>
            <person name="Xu W."/>
            <person name="Pan J."/>
            <person name="Luo Z.H."/>
            <person name="Li M."/>
        </authorList>
    </citation>
    <scope>NUCLEOTIDE SEQUENCE [LARGE SCALE GENOMIC DNA]</scope>
    <source>
        <strain evidence="11">SpSt-556</strain>
    </source>
</reference>
<dbReference type="GO" id="GO:0008564">
    <property type="term" value="F:protein-exporting ATPase activity"/>
    <property type="evidence" value="ECO:0007669"/>
    <property type="project" value="UniProtKB-EC"/>
</dbReference>
<keyword evidence="6" id="KW-0653">Protein transport</keyword>
<keyword evidence="3" id="KW-0963">Cytoplasm</keyword>
<dbReference type="PROSITE" id="PS00152">
    <property type="entry name" value="ATPASE_ALPHA_BETA"/>
    <property type="match status" value="1"/>
</dbReference>
<dbReference type="AlphaFoldDB" id="A0A7C4Q9F3"/>
<keyword evidence="7" id="KW-1278">Translocase</keyword>
<dbReference type="InterPro" id="IPR004100">
    <property type="entry name" value="ATPase_F1/V1/A1_a/bsu_N"/>
</dbReference>
<dbReference type="GO" id="GO:0030257">
    <property type="term" value="C:type III protein secretion system complex"/>
    <property type="evidence" value="ECO:0007669"/>
    <property type="project" value="InterPro"/>
</dbReference>
<keyword evidence="5" id="KW-0067">ATP-binding</keyword>
<dbReference type="Pfam" id="PF18269">
    <property type="entry name" value="T3SS_ATPase_C"/>
    <property type="match status" value="1"/>
</dbReference>
<dbReference type="GO" id="GO:0016887">
    <property type="term" value="F:ATP hydrolysis activity"/>
    <property type="evidence" value="ECO:0007669"/>
    <property type="project" value="InterPro"/>
</dbReference>
<dbReference type="InterPro" id="IPR040627">
    <property type="entry name" value="T3SS_ATPase_C"/>
</dbReference>
<protein>
    <submittedName>
        <fullName evidence="11">FliI/YscN family ATPase</fullName>
    </submittedName>
</protein>
<evidence type="ECO:0000256" key="5">
    <source>
        <dbReference type="ARBA" id="ARBA00022840"/>
    </source>
</evidence>
<dbReference type="GO" id="GO:0046933">
    <property type="term" value="F:proton-transporting ATP synthase activity, rotational mechanism"/>
    <property type="evidence" value="ECO:0007669"/>
    <property type="project" value="TreeGrafter"/>
</dbReference>
<dbReference type="Pfam" id="PF02874">
    <property type="entry name" value="ATP-synt_ab_N"/>
    <property type="match status" value="1"/>
</dbReference>
<proteinExistence type="predicted"/>
<dbReference type="InterPro" id="IPR000194">
    <property type="entry name" value="ATPase_F1/V1/A1_a/bsu_nucl-bd"/>
</dbReference>
<dbReference type="PANTHER" id="PTHR15184">
    <property type="entry name" value="ATP SYNTHASE"/>
    <property type="match status" value="1"/>
</dbReference>
<dbReference type="SMART" id="SM00382">
    <property type="entry name" value="AAA"/>
    <property type="match status" value="1"/>
</dbReference>
<dbReference type="CDD" id="cd01136">
    <property type="entry name" value="ATPase_flagellum-secretory_path_III"/>
    <property type="match status" value="1"/>
</dbReference>
<comment type="subcellular location">
    <subcellularLocation>
        <location evidence="1">Cytoplasm</location>
    </subcellularLocation>
</comment>
<dbReference type="SUPFAM" id="SSF52540">
    <property type="entry name" value="P-loop containing nucleoside triphosphate hydrolases"/>
    <property type="match status" value="1"/>
</dbReference>
<evidence type="ECO:0000256" key="6">
    <source>
        <dbReference type="ARBA" id="ARBA00022927"/>
    </source>
</evidence>
<name>A0A7C4Q9F3_9CHLR</name>
<dbReference type="InterPro" id="IPR005714">
    <property type="entry name" value="ATPase_T3SS_FliI/YscN"/>
</dbReference>
<keyword evidence="2" id="KW-0813">Transport</keyword>
<dbReference type="PANTHER" id="PTHR15184:SF9">
    <property type="entry name" value="SPI-1 TYPE 3 SECRETION SYSTEM ATPASE"/>
    <property type="match status" value="1"/>
</dbReference>
<evidence type="ECO:0000256" key="1">
    <source>
        <dbReference type="ARBA" id="ARBA00004496"/>
    </source>
</evidence>
<gene>
    <name evidence="11" type="ORF">ENT17_08650</name>
</gene>
<evidence type="ECO:0000256" key="2">
    <source>
        <dbReference type="ARBA" id="ARBA00022448"/>
    </source>
</evidence>
<dbReference type="NCBIfam" id="TIGR01026">
    <property type="entry name" value="fliI_yscN"/>
    <property type="match status" value="1"/>
</dbReference>
<dbReference type="InterPro" id="IPR050053">
    <property type="entry name" value="ATPase_alpha/beta_chains"/>
</dbReference>
<evidence type="ECO:0000256" key="9">
    <source>
        <dbReference type="ARBA" id="ARBA00034006"/>
    </source>
</evidence>
<dbReference type="GO" id="GO:0030254">
    <property type="term" value="P:protein secretion by the type III secretion system"/>
    <property type="evidence" value="ECO:0007669"/>
    <property type="project" value="InterPro"/>
</dbReference>
<comment type="catalytic activity">
    <reaction evidence="9">
        <text>ATP + H2O + cellular proteinSide 1 = ADP + phosphate + cellular proteinSide 2.</text>
        <dbReference type="EC" id="7.4.2.8"/>
    </reaction>
</comment>
<comment type="caution">
    <text evidence="11">The sequence shown here is derived from an EMBL/GenBank/DDBJ whole genome shotgun (WGS) entry which is preliminary data.</text>
</comment>
<keyword evidence="8" id="KW-0406">Ion transport</keyword>
<evidence type="ECO:0000256" key="4">
    <source>
        <dbReference type="ARBA" id="ARBA00022741"/>
    </source>
</evidence>
<dbReference type="GO" id="GO:0005524">
    <property type="term" value="F:ATP binding"/>
    <property type="evidence" value="ECO:0007669"/>
    <property type="project" value="UniProtKB-KW"/>
</dbReference>
<organism evidence="11">
    <name type="scientific">Bellilinea caldifistulae</name>
    <dbReference type="NCBI Taxonomy" id="360411"/>
    <lineage>
        <taxon>Bacteria</taxon>
        <taxon>Bacillati</taxon>
        <taxon>Chloroflexota</taxon>
        <taxon>Anaerolineae</taxon>
        <taxon>Anaerolineales</taxon>
        <taxon>Anaerolineaceae</taxon>
        <taxon>Bellilinea</taxon>
    </lineage>
</organism>
<dbReference type="GO" id="GO:0005737">
    <property type="term" value="C:cytoplasm"/>
    <property type="evidence" value="ECO:0007669"/>
    <property type="project" value="UniProtKB-SubCell"/>
</dbReference>